<feature type="region of interest" description="Disordered" evidence="1">
    <location>
        <begin position="97"/>
        <end position="127"/>
    </location>
</feature>
<dbReference type="EMBL" id="JBFASG010000006">
    <property type="protein sequence ID" value="MEV4922889.1"/>
    <property type="molecule type" value="Genomic_DNA"/>
</dbReference>
<protein>
    <submittedName>
        <fullName evidence="2">Uncharacterized protein</fullName>
    </submittedName>
</protein>
<feature type="compositionally biased region" description="Gly residues" evidence="1">
    <location>
        <begin position="114"/>
        <end position="125"/>
    </location>
</feature>
<sequence>MNSETPLPPLTLATDSRIPVRATAGATTADYDHYFRIVRHAPDLTSWTCGVLRLQAAVLADLPHTGLDDSQRAAVLTGLLHASHAALAAWLPSSVPGSAPDGSGAGHPAPGNGEPAGGRAAGDGPGDALRRWKLGHQLFHLLLTTMNSTLDDTLAAVGAARWTSVRHGLERLRTLYNAATAAMAYASDFPASAYANDVRPTMEPPFAAPGFSGTLNQEHRVMTERTHALRAALGDLSPLASPLAAIRHEMALLRAAQRRNRKAHAAICERCVPDGASLLRQHTTRQRSGRATCE</sequence>
<dbReference type="RefSeq" id="WP_366087340.1">
    <property type="nucleotide sequence ID" value="NZ_JBFASG010000006.1"/>
</dbReference>
<evidence type="ECO:0000256" key="1">
    <source>
        <dbReference type="SAM" id="MobiDB-lite"/>
    </source>
</evidence>
<evidence type="ECO:0000313" key="3">
    <source>
        <dbReference type="Proteomes" id="UP001552479"/>
    </source>
</evidence>
<name>A0ABV3IRP2_9ACTN</name>
<comment type="caution">
    <text evidence="2">The sequence shown here is derived from an EMBL/GenBank/DDBJ whole genome shotgun (WGS) entry which is preliminary data.</text>
</comment>
<proteinExistence type="predicted"/>
<organism evidence="2 3">
    <name type="scientific">Streptomyces roseoverticillatus</name>
    <dbReference type="NCBI Taxonomy" id="66429"/>
    <lineage>
        <taxon>Bacteria</taxon>
        <taxon>Bacillati</taxon>
        <taxon>Actinomycetota</taxon>
        <taxon>Actinomycetes</taxon>
        <taxon>Kitasatosporales</taxon>
        <taxon>Streptomycetaceae</taxon>
        <taxon>Streptomyces</taxon>
    </lineage>
</organism>
<evidence type="ECO:0000313" key="2">
    <source>
        <dbReference type="EMBL" id="MEV4922889.1"/>
    </source>
</evidence>
<reference evidence="2 3" key="1">
    <citation type="submission" date="2024-06" db="EMBL/GenBank/DDBJ databases">
        <title>The Natural Products Discovery Center: Release of the First 8490 Sequenced Strains for Exploring Actinobacteria Biosynthetic Diversity.</title>
        <authorList>
            <person name="Kalkreuter E."/>
            <person name="Kautsar S.A."/>
            <person name="Yang D."/>
            <person name="Bader C.D."/>
            <person name="Teijaro C.N."/>
            <person name="Fluegel L."/>
            <person name="Davis C.M."/>
            <person name="Simpson J.R."/>
            <person name="Lauterbach L."/>
            <person name="Steele A.D."/>
            <person name="Gui C."/>
            <person name="Meng S."/>
            <person name="Li G."/>
            <person name="Viehrig K."/>
            <person name="Ye F."/>
            <person name="Su P."/>
            <person name="Kiefer A.F."/>
            <person name="Nichols A."/>
            <person name="Cepeda A.J."/>
            <person name="Yan W."/>
            <person name="Fan B."/>
            <person name="Jiang Y."/>
            <person name="Adhikari A."/>
            <person name="Zheng C.-J."/>
            <person name="Schuster L."/>
            <person name="Cowan T.M."/>
            <person name="Smanski M.J."/>
            <person name="Chevrette M.G."/>
            <person name="De Carvalho L.P.S."/>
            <person name="Shen B."/>
        </authorList>
    </citation>
    <scope>NUCLEOTIDE SEQUENCE [LARGE SCALE GENOMIC DNA]</scope>
    <source>
        <strain evidence="2 3">NPDC053791</strain>
    </source>
</reference>
<gene>
    <name evidence="2" type="ORF">AB0L03_08550</name>
</gene>
<dbReference type="Proteomes" id="UP001552479">
    <property type="component" value="Unassembled WGS sequence"/>
</dbReference>
<accession>A0ABV3IRP2</accession>
<keyword evidence="3" id="KW-1185">Reference proteome</keyword>